<accession>W7Z1M6</accession>
<evidence type="ECO:0000313" key="2">
    <source>
        <dbReference type="EMBL" id="GAF10891.1"/>
    </source>
</evidence>
<dbReference type="RefSeq" id="WP_156327258.1">
    <property type="nucleotide sequence ID" value="NZ_BAVZ01000044.1"/>
</dbReference>
<gene>
    <name evidence="2" type="ORF">JCM16418_5123</name>
</gene>
<reference evidence="2 3" key="1">
    <citation type="journal article" date="2014" name="Genome Announc.">
        <title>Draft Genome Sequence of Paenibacillus pini JCM 16418T, Isolated from the Rhizosphere of Pine Tree.</title>
        <authorList>
            <person name="Yuki M."/>
            <person name="Oshima K."/>
            <person name="Suda W."/>
            <person name="Oshida Y."/>
            <person name="Kitamura K."/>
            <person name="Iida Y."/>
            <person name="Hattori M."/>
            <person name="Ohkuma M."/>
        </authorList>
    </citation>
    <scope>NUCLEOTIDE SEQUENCE [LARGE SCALE GENOMIC DNA]</scope>
    <source>
        <strain evidence="2 3">JCM 16418</strain>
    </source>
</reference>
<keyword evidence="1" id="KW-0812">Transmembrane</keyword>
<keyword evidence="3" id="KW-1185">Reference proteome</keyword>
<keyword evidence="1" id="KW-1133">Transmembrane helix</keyword>
<evidence type="ECO:0000313" key="3">
    <source>
        <dbReference type="Proteomes" id="UP000019364"/>
    </source>
</evidence>
<name>W7Z1M6_9BACL</name>
<keyword evidence="1" id="KW-0472">Membrane</keyword>
<dbReference type="STRING" id="1236976.JCM16418_5123"/>
<protein>
    <submittedName>
        <fullName evidence="2">Uncharacterized protein</fullName>
    </submittedName>
</protein>
<evidence type="ECO:0000256" key="1">
    <source>
        <dbReference type="SAM" id="Phobius"/>
    </source>
</evidence>
<feature type="transmembrane region" description="Helical" evidence="1">
    <location>
        <begin position="37"/>
        <end position="54"/>
    </location>
</feature>
<comment type="caution">
    <text evidence="2">The sequence shown here is derived from an EMBL/GenBank/DDBJ whole genome shotgun (WGS) entry which is preliminary data.</text>
</comment>
<sequence>MNQLLFDIVFVLILYLVIGILWMIAEKIIYGHIMPRAIDNVIALILALLIFVILK</sequence>
<dbReference type="EMBL" id="BAVZ01000044">
    <property type="protein sequence ID" value="GAF10891.1"/>
    <property type="molecule type" value="Genomic_DNA"/>
</dbReference>
<dbReference type="AlphaFoldDB" id="W7Z1M6"/>
<proteinExistence type="predicted"/>
<dbReference type="Proteomes" id="UP000019364">
    <property type="component" value="Unassembled WGS sequence"/>
</dbReference>
<feature type="transmembrane region" description="Helical" evidence="1">
    <location>
        <begin position="6"/>
        <end position="25"/>
    </location>
</feature>
<organism evidence="2 3">
    <name type="scientific">Paenibacillus pini JCM 16418</name>
    <dbReference type="NCBI Taxonomy" id="1236976"/>
    <lineage>
        <taxon>Bacteria</taxon>
        <taxon>Bacillati</taxon>
        <taxon>Bacillota</taxon>
        <taxon>Bacilli</taxon>
        <taxon>Bacillales</taxon>
        <taxon>Paenibacillaceae</taxon>
        <taxon>Paenibacillus</taxon>
    </lineage>
</organism>